<keyword evidence="3" id="KW-1003">Cell membrane</keyword>
<evidence type="ECO:0000313" key="11">
    <source>
        <dbReference type="Proteomes" id="UP000231019"/>
    </source>
</evidence>
<dbReference type="GO" id="GO:0005254">
    <property type="term" value="F:chloride channel activity"/>
    <property type="evidence" value="ECO:0007669"/>
    <property type="project" value="InterPro"/>
</dbReference>
<keyword evidence="2" id="KW-0813">Transport</keyword>
<organism evidence="10 11">
    <name type="scientific">bacterium (Candidatus Blackallbacteria) CG17_big_fil_post_rev_8_21_14_2_50_48_46</name>
    <dbReference type="NCBI Taxonomy" id="2014261"/>
    <lineage>
        <taxon>Bacteria</taxon>
        <taxon>Candidatus Blackallbacteria</taxon>
    </lineage>
</organism>
<keyword evidence="5 9" id="KW-1133">Transmembrane helix</keyword>
<accession>A0A2M7G0S8</accession>
<evidence type="ECO:0000256" key="9">
    <source>
        <dbReference type="SAM" id="Phobius"/>
    </source>
</evidence>
<evidence type="ECO:0000256" key="1">
    <source>
        <dbReference type="ARBA" id="ARBA00004651"/>
    </source>
</evidence>
<evidence type="ECO:0000313" key="10">
    <source>
        <dbReference type="EMBL" id="PIW15324.1"/>
    </source>
</evidence>
<dbReference type="InterPro" id="IPR044669">
    <property type="entry name" value="YneE/VCCN1/2-like"/>
</dbReference>
<reference evidence="10 11" key="1">
    <citation type="submission" date="2017-09" db="EMBL/GenBank/DDBJ databases">
        <title>Depth-based differentiation of microbial function through sediment-hosted aquifers and enrichment of novel symbionts in the deep terrestrial subsurface.</title>
        <authorList>
            <person name="Probst A.J."/>
            <person name="Ladd B."/>
            <person name="Jarett J.K."/>
            <person name="Geller-Mcgrath D.E."/>
            <person name="Sieber C.M."/>
            <person name="Emerson J.B."/>
            <person name="Anantharaman K."/>
            <person name="Thomas B.C."/>
            <person name="Malmstrom R."/>
            <person name="Stieglmeier M."/>
            <person name="Klingl A."/>
            <person name="Woyke T."/>
            <person name="Ryan C.M."/>
            <person name="Banfield J.F."/>
        </authorList>
    </citation>
    <scope>NUCLEOTIDE SEQUENCE [LARGE SCALE GENOMIC DNA]</scope>
    <source>
        <strain evidence="10">CG17_big_fil_post_rev_8_21_14_2_50_48_46</strain>
    </source>
</reference>
<sequence>MIVPSKKWSWLRVLFQIRGTVLPMIWRRVLATTLFAILLTWLHARYGWFQISLTPLPFTVLGLALSIFLGFRNSTSYDRFWEGRKLWGQLVNTSRSLARQCLSYFKSESEKPALRSLQEEIIRLQIAYAHALRLHLRQQNMEGLSPWLSPQQAEAVRQSNNVPVYLMQEISDRLALACQKDWLNPLHLPLLEERVHELSILQGGCERILKTPIPFAYIGLMHQLVVLYCFALPFGLGEHWQAPLLVAVISYAFLGLDAIGDSIENPFDIAPNDLPLEAICRTIESNLLELIGETDLPPPLVPNQKGILL</sequence>
<gene>
    <name evidence="10" type="ORF">COW36_18080</name>
</gene>
<feature type="transmembrane region" description="Helical" evidence="9">
    <location>
        <begin position="215"/>
        <end position="234"/>
    </location>
</feature>
<comment type="subcellular location">
    <subcellularLocation>
        <location evidence="1">Cell membrane</location>
        <topology evidence="1">Multi-pass membrane protein</topology>
    </subcellularLocation>
</comment>
<evidence type="ECO:0008006" key="12">
    <source>
        <dbReference type="Google" id="ProtNLM"/>
    </source>
</evidence>
<dbReference type="GO" id="GO:0005886">
    <property type="term" value="C:plasma membrane"/>
    <property type="evidence" value="ECO:0007669"/>
    <property type="project" value="UniProtKB-SubCell"/>
</dbReference>
<dbReference type="PANTHER" id="PTHR33281:SF19">
    <property type="entry name" value="VOLTAGE-DEPENDENT ANION CHANNEL-FORMING PROTEIN YNEE"/>
    <property type="match status" value="1"/>
</dbReference>
<evidence type="ECO:0000256" key="2">
    <source>
        <dbReference type="ARBA" id="ARBA00022448"/>
    </source>
</evidence>
<keyword evidence="7 9" id="KW-0472">Membrane</keyword>
<dbReference type="EMBL" id="PFFQ01000053">
    <property type="protein sequence ID" value="PIW15324.1"/>
    <property type="molecule type" value="Genomic_DNA"/>
</dbReference>
<proteinExistence type="inferred from homology"/>
<evidence type="ECO:0000256" key="4">
    <source>
        <dbReference type="ARBA" id="ARBA00022692"/>
    </source>
</evidence>
<comment type="similarity">
    <text evidence="8">Belongs to the anion channel-forming bestrophin (TC 1.A.46) family.</text>
</comment>
<name>A0A2M7G0S8_9BACT</name>
<comment type="caution">
    <text evidence="10">The sequence shown here is derived from an EMBL/GenBank/DDBJ whole genome shotgun (WGS) entry which is preliminary data.</text>
</comment>
<evidence type="ECO:0000256" key="8">
    <source>
        <dbReference type="ARBA" id="ARBA00034708"/>
    </source>
</evidence>
<evidence type="ECO:0000256" key="7">
    <source>
        <dbReference type="ARBA" id="ARBA00023136"/>
    </source>
</evidence>
<protein>
    <recommendedName>
        <fullName evidence="12">Bestrophin</fullName>
    </recommendedName>
</protein>
<keyword evidence="6" id="KW-0406">Ion transport</keyword>
<evidence type="ECO:0000256" key="5">
    <source>
        <dbReference type="ARBA" id="ARBA00022989"/>
    </source>
</evidence>
<feature type="transmembrane region" description="Helical" evidence="9">
    <location>
        <begin position="21"/>
        <end position="42"/>
    </location>
</feature>
<dbReference type="AlphaFoldDB" id="A0A2M7G0S8"/>
<evidence type="ECO:0000256" key="6">
    <source>
        <dbReference type="ARBA" id="ARBA00023065"/>
    </source>
</evidence>
<dbReference type="PANTHER" id="PTHR33281">
    <property type="entry name" value="UPF0187 PROTEIN YNEE"/>
    <property type="match status" value="1"/>
</dbReference>
<feature type="transmembrane region" description="Helical" evidence="9">
    <location>
        <begin position="48"/>
        <end position="71"/>
    </location>
</feature>
<dbReference type="Pfam" id="PF25539">
    <property type="entry name" value="Bestrophin_2"/>
    <property type="match status" value="1"/>
</dbReference>
<keyword evidence="4 9" id="KW-0812">Transmembrane</keyword>
<evidence type="ECO:0000256" key="3">
    <source>
        <dbReference type="ARBA" id="ARBA00022475"/>
    </source>
</evidence>
<dbReference type="Proteomes" id="UP000231019">
    <property type="component" value="Unassembled WGS sequence"/>
</dbReference>